<name>A0A8S5RHT2_9VIRU</name>
<organism evidence="1">
    <name type="scientific">virus sp. ctML55</name>
    <dbReference type="NCBI Taxonomy" id="2827627"/>
    <lineage>
        <taxon>Viruses</taxon>
    </lineage>
</organism>
<proteinExistence type="predicted"/>
<dbReference type="EMBL" id="BK059105">
    <property type="protein sequence ID" value="DAE30641.1"/>
    <property type="molecule type" value="Genomic_DNA"/>
</dbReference>
<protein>
    <submittedName>
        <fullName evidence="1">RNA ligase</fullName>
    </submittedName>
</protein>
<evidence type="ECO:0000313" key="1">
    <source>
        <dbReference type="EMBL" id="DAE30641.1"/>
    </source>
</evidence>
<sequence length="455" mass="52835">MKLSKSKKANVNYLAKIVEIKNFRQHSNPEVTRLKCCTIDGFNIITGIDSQPGLYVYFPTACCINPDFLRYCNLYRHKELNNDPEQTGMFEDNGRVKAIRLKNELSEGFIMPIIQFQNYIMSVTNKEIEIEVGTEFDIVEHEGKEFWINKKYIPKRQQGQGGTPRNNQTKKVKGISKVIDEQFRFHYDTTLIKKCPNVIHPNDLISITEKIHGTSGISAYVLCKQDLNWKQKIAKWLTGEEFNKYDYLYASRTVIKNQFYNKNVTPGFYGCDVWAEADKIVKPCLSKGMTAYYEIVGFLPNGGYIQKNYDYGCIPPKEGEQYTHEKHFKVRIYRVTLTNVDGVVHEFSAREVQQWCAKVGLIPVEEWYYGTANSLYPELNEAEHWNENFMEKLANDARFYMERTSPSCDNKVPHEGIVIKIENMKSEAFKLKCFKFLDKEGKELDKGETNIEDEA</sequence>
<dbReference type="GO" id="GO:0016874">
    <property type="term" value="F:ligase activity"/>
    <property type="evidence" value="ECO:0007669"/>
    <property type="project" value="UniProtKB-KW"/>
</dbReference>
<keyword evidence="1" id="KW-0436">Ligase</keyword>
<dbReference type="SUPFAM" id="SSF56091">
    <property type="entry name" value="DNA ligase/mRNA capping enzyme, catalytic domain"/>
    <property type="match status" value="1"/>
</dbReference>
<reference evidence="1" key="1">
    <citation type="journal article" date="2021" name="Proc. Natl. Acad. Sci. U.S.A.">
        <title>A Catalog of Tens of Thousands of Viruses from Human Metagenomes Reveals Hidden Associations with Chronic Diseases.</title>
        <authorList>
            <person name="Tisza M.J."/>
            <person name="Buck C.B."/>
        </authorList>
    </citation>
    <scope>NUCLEOTIDE SEQUENCE</scope>
    <source>
        <strain evidence="1">CtML55</strain>
    </source>
</reference>
<accession>A0A8S5RHT2</accession>